<protein>
    <submittedName>
        <fullName evidence="6">Transmembrane invasion protein</fullName>
    </submittedName>
</protein>
<feature type="transmembrane region" description="Helical" evidence="5">
    <location>
        <begin position="92"/>
        <end position="114"/>
    </location>
</feature>
<evidence type="ECO:0000313" key="7">
    <source>
        <dbReference type="Proteomes" id="UP000194632"/>
    </source>
</evidence>
<dbReference type="OrthoDB" id="4337053at2"/>
<dbReference type="GO" id="GO:0016020">
    <property type="term" value="C:membrane"/>
    <property type="evidence" value="ECO:0007669"/>
    <property type="project" value="UniProtKB-SubCell"/>
</dbReference>
<gene>
    <name evidence="6" type="ORF">CA982_13275</name>
</gene>
<dbReference type="STRING" id="417102.CA982_13275"/>
<evidence type="ECO:0000256" key="4">
    <source>
        <dbReference type="ARBA" id="ARBA00023136"/>
    </source>
</evidence>
<comment type="caution">
    <text evidence="6">The sequence shown here is derived from an EMBL/GenBank/DDBJ whole genome shotgun (WGS) entry which is preliminary data.</text>
</comment>
<dbReference type="EMBL" id="NGFO01000014">
    <property type="protein sequence ID" value="OUC78195.1"/>
    <property type="molecule type" value="Genomic_DNA"/>
</dbReference>
<keyword evidence="4 5" id="KW-0472">Membrane</keyword>
<sequence length="120" mass="12149">MTTVLVVATIVCIVATAGIAVADVARADFVLANSAEVHVPPRFLPHLATLKAAGAAGLVAGLVIQPWIGVAAGVGLTLFFIGAVVAHVRARVFYNIAFPGAFLLLAAAATVYLVRLSSAA</sequence>
<dbReference type="AlphaFoldDB" id="A0A243Q972"/>
<name>A0A243Q972_9ACTN</name>
<dbReference type="Proteomes" id="UP000194632">
    <property type="component" value="Unassembled WGS sequence"/>
</dbReference>
<evidence type="ECO:0000256" key="3">
    <source>
        <dbReference type="ARBA" id="ARBA00022989"/>
    </source>
</evidence>
<proteinExistence type="predicted"/>
<comment type="subcellular location">
    <subcellularLocation>
        <location evidence="1">Membrane</location>
        <topology evidence="1">Multi-pass membrane protein</topology>
    </subcellularLocation>
</comment>
<keyword evidence="2 5" id="KW-0812">Transmembrane</keyword>
<reference evidence="6 7" key="1">
    <citation type="submission" date="2017-05" db="EMBL/GenBank/DDBJ databases">
        <title>Biotechnological potential of actinobacteria isolated from South African environments.</title>
        <authorList>
            <person name="Le Roes-Hill M."/>
            <person name="Prins A."/>
            <person name="Durrell K.A."/>
        </authorList>
    </citation>
    <scope>NUCLEOTIDE SEQUENCE [LARGE SCALE GENOMIC DNA]</scope>
    <source>
        <strain evidence="6">BS2</strain>
    </source>
</reference>
<evidence type="ECO:0000256" key="1">
    <source>
        <dbReference type="ARBA" id="ARBA00004141"/>
    </source>
</evidence>
<evidence type="ECO:0000313" key="6">
    <source>
        <dbReference type="EMBL" id="OUC78195.1"/>
    </source>
</evidence>
<dbReference type="Pfam" id="PF13564">
    <property type="entry name" value="DoxX_2"/>
    <property type="match status" value="1"/>
</dbReference>
<evidence type="ECO:0000256" key="5">
    <source>
        <dbReference type="SAM" id="Phobius"/>
    </source>
</evidence>
<organism evidence="6 7">
    <name type="scientific">Gordonia lacunae</name>
    <dbReference type="NCBI Taxonomy" id="417102"/>
    <lineage>
        <taxon>Bacteria</taxon>
        <taxon>Bacillati</taxon>
        <taxon>Actinomycetota</taxon>
        <taxon>Actinomycetes</taxon>
        <taxon>Mycobacteriales</taxon>
        <taxon>Gordoniaceae</taxon>
        <taxon>Gordonia</taxon>
    </lineage>
</organism>
<accession>A0A243Q972</accession>
<keyword evidence="7" id="KW-1185">Reference proteome</keyword>
<evidence type="ECO:0000256" key="2">
    <source>
        <dbReference type="ARBA" id="ARBA00022692"/>
    </source>
</evidence>
<dbReference type="RefSeq" id="WP_086535796.1">
    <property type="nucleotide sequence ID" value="NZ_NGFO01000014.1"/>
</dbReference>
<dbReference type="InterPro" id="IPR032808">
    <property type="entry name" value="DoxX"/>
</dbReference>
<keyword evidence="3 5" id="KW-1133">Transmembrane helix</keyword>
<feature type="transmembrane region" description="Helical" evidence="5">
    <location>
        <begin position="67"/>
        <end position="86"/>
    </location>
</feature>